<feature type="region of interest" description="Disordered" evidence="3">
    <location>
        <begin position="233"/>
        <end position="306"/>
    </location>
</feature>
<evidence type="ECO:0000313" key="5">
    <source>
        <dbReference type="Proteomes" id="UP000694406"/>
    </source>
</evidence>
<dbReference type="AlphaFoldDB" id="A0A8C5RX08"/>
<name>A0A8C5RX08_LATLA</name>
<gene>
    <name evidence="4" type="primary">RRP15</name>
</gene>
<sequence>MHACIRVKISPAPIRSSRNSAARNLCDGCVLSPDRLSDRTSKMAAAAVDPRGGAKLEENDSGSEWSSGVPEDSFSSDEEEQDHEVDDTLKTPDTKVNDAEESKETGNSGWAEAMAKVLNKKISSDKPTILLKNKERDVERKKEKQKRLEQRKKLNKKREWEMMCRVKPDVVKDREVERNLQRIATRGVVQLFNAVRKHQTNVGEKIKEAGSSERKRAKLISSVSKRDFISVLRGMDGKEMDQNPERKSSNSRQNKPKSEDAPAWNILRDDYMMGASMKDWDKESEEENGAGGDSDIKQESESDSDR</sequence>
<evidence type="ECO:0000256" key="2">
    <source>
        <dbReference type="ARBA" id="ARBA00017475"/>
    </source>
</evidence>
<keyword evidence="5" id="KW-1185">Reference proteome</keyword>
<evidence type="ECO:0000256" key="1">
    <source>
        <dbReference type="ARBA" id="ARBA00007462"/>
    </source>
</evidence>
<dbReference type="Ensembl" id="ENSLLTT00000010072.1">
    <property type="protein sequence ID" value="ENSLLTP00000009702.1"/>
    <property type="gene ID" value="ENSLLTG00000007438.1"/>
</dbReference>
<feature type="region of interest" description="Disordered" evidence="3">
    <location>
        <begin position="136"/>
        <end position="155"/>
    </location>
</feature>
<reference evidence="4" key="2">
    <citation type="submission" date="2025-09" db="UniProtKB">
        <authorList>
            <consortium name="Ensembl"/>
        </authorList>
    </citation>
    <scope>IDENTIFICATION</scope>
</reference>
<accession>A0A8C5RX08</accession>
<reference evidence="4" key="1">
    <citation type="submission" date="2025-08" db="UniProtKB">
        <authorList>
            <consortium name="Ensembl"/>
        </authorList>
    </citation>
    <scope>IDENTIFICATION</scope>
</reference>
<dbReference type="GO" id="GO:0030687">
    <property type="term" value="C:preribosome, large subunit precursor"/>
    <property type="evidence" value="ECO:0007669"/>
    <property type="project" value="TreeGrafter"/>
</dbReference>
<feature type="compositionally biased region" description="Basic and acidic residues" evidence="3">
    <location>
        <begin position="235"/>
        <end position="248"/>
    </location>
</feature>
<feature type="compositionally biased region" description="Basic and acidic residues" evidence="3">
    <location>
        <begin position="294"/>
        <end position="306"/>
    </location>
</feature>
<feature type="region of interest" description="Disordered" evidence="3">
    <location>
        <begin position="35"/>
        <end position="110"/>
    </location>
</feature>
<dbReference type="Pfam" id="PF07890">
    <property type="entry name" value="Rrp15p"/>
    <property type="match status" value="1"/>
</dbReference>
<evidence type="ECO:0000256" key="3">
    <source>
        <dbReference type="SAM" id="MobiDB-lite"/>
    </source>
</evidence>
<dbReference type="GO" id="GO:0000460">
    <property type="term" value="P:maturation of 5.8S rRNA"/>
    <property type="evidence" value="ECO:0007669"/>
    <property type="project" value="TreeGrafter"/>
</dbReference>
<comment type="similarity">
    <text evidence="1">Belongs to the RRP15 family.</text>
</comment>
<evidence type="ECO:0000313" key="4">
    <source>
        <dbReference type="Ensembl" id="ENSLLTP00000009702.1"/>
    </source>
</evidence>
<dbReference type="PANTHER" id="PTHR13245:SF14">
    <property type="entry name" value="RRP15-LIKE PROTEIN"/>
    <property type="match status" value="1"/>
</dbReference>
<feature type="compositionally biased region" description="Basic and acidic residues" evidence="3">
    <location>
        <begin position="86"/>
        <end position="104"/>
    </location>
</feature>
<dbReference type="GO" id="GO:0000470">
    <property type="term" value="P:maturation of LSU-rRNA"/>
    <property type="evidence" value="ECO:0007669"/>
    <property type="project" value="TreeGrafter"/>
</dbReference>
<organism evidence="4 5">
    <name type="scientific">Laticauda laticaudata</name>
    <name type="common">Blue-ringed sea krait</name>
    <name type="synonym">Blue-lipped sea krait</name>
    <dbReference type="NCBI Taxonomy" id="8630"/>
    <lineage>
        <taxon>Eukaryota</taxon>
        <taxon>Metazoa</taxon>
        <taxon>Chordata</taxon>
        <taxon>Craniata</taxon>
        <taxon>Vertebrata</taxon>
        <taxon>Euteleostomi</taxon>
        <taxon>Lepidosauria</taxon>
        <taxon>Squamata</taxon>
        <taxon>Bifurcata</taxon>
        <taxon>Unidentata</taxon>
        <taxon>Episquamata</taxon>
        <taxon>Toxicofera</taxon>
        <taxon>Serpentes</taxon>
        <taxon>Colubroidea</taxon>
        <taxon>Elapidae</taxon>
        <taxon>Laticaudinae</taxon>
        <taxon>Laticauda</taxon>
    </lineage>
</organism>
<feature type="compositionally biased region" description="Acidic residues" evidence="3">
    <location>
        <begin position="74"/>
        <end position="85"/>
    </location>
</feature>
<protein>
    <recommendedName>
        <fullName evidence="2">RRP15-like protein</fullName>
    </recommendedName>
</protein>
<dbReference type="Proteomes" id="UP000694406">
    <property type="component" value="Unplaced"/>
</dbReference>
<proteinExistence type="inferred from homology"/>
<dbReference type="PANTHER" id="PTHR13245">
    <property type="entry name" value="RRP15-LIKE PROTEIN"/>
    <property type="match status" value="1"/>
</dbReference>
<dbReference type="InterPro" id="IPR012459">
    <property type="entry name" value="Rrp15"/>
</dbReference>
<dbReference type="GeneTree" id="ENSGT00390000001960"/>